<protein>
    <submittedName>
        <fullName evidence="1">Uncharacterized protein</fullName>
    </submittedName>
</protein>
<reference evidence="1" key="1">
    <citation type="journal article" date="2020" name="Nature">
        <title>Giant virus diversity and host interactions through global metagenomics.</title>
        <authorList>
            <person name="Schulz F."/>
            <person name="Roux S."/>
            <person name="Paez-Espino D."/>
            <person name="Jungbluth S."/>
            <person name="Walsh D.A."/>
            <person name="Denef V.J."/>
            <person name="McMahon K.D."/>
            <person name="Konstantinidis K.T."/>
            <person name="Eloe-Fadrosh E.A."/>
            <person name="Kyrpides N.C."/>
            <person name="Woyke T."/>
        </authorList>
    </citation>
    <scope>NUCLEOTIDE SEQUENCE</scope>
    <source>
        <strain evidence="1">GVMAG-M-3300023174-30</strain>
    </source>
</reference>
<dbReference type="AlphaFoldDB" id="A0A6C0DL40"/>
<accession>A0A6C0DL40</accession>
<name>A0A6C0DL40_9ZZZZ</name>
<dbReference type="EMBL" id="MN739643">
    <property type="protein sequence ID" value="QHT17668.1"/>
    <property type="molecule type" value="Genomic_DNA"/>
</dbReference>
<proteinExistence type="predicted"/>
<sequence>MSLVKSKSFKSYINEIKEQINNEIIDYTKFKELLSNKNIEKGSTYFFHSNYKLFREQSKAIILSIQQIFNTIRDSTKIYNLILEYCHYLFNNYTILIHIYNYINNYKLGTTKRKSRSNLEHNFYKYINTIKEEEYTKEIATFNDYNYYLLYKFNLNIHNNTDENVLNIDISSISPEFLENYNLNNKDLETSLTQVFEILPSIRQPESIHSINVILINITTFIKCIIYNNITSNIIPFTVYMMNNILTVINNNLIDSEIKLTEKLNSTIETLNDTYKSSLKSIFKDLHKLIIIYNKLSDDIKENNINVNILLCELIFKYCYYLFHNCVIINDIMEFKSKSKAVSINLQKFYNSVDTNKNSNYTESIDTFIKYNNYIKKLFNNKIYLIDINSNISFVKIQFNIVFKSINRTNLLNFSLTNETTNTNVIDLYIYNKSKYPLLDVVTIIISTIIYQIINSIYIKQKLSYVTIPQYTSNCWQIAMITGIAYSDLSKKLLLNSRETSYSEHIFNKFIYYIIDNVTNNFKKYDENVKLDCEIFKKFYDIQFPLLHNIIESNFDKSELNDMLKVIYNKCYKSQDYDKNIKEMKIYIDNNILIYSYFVILRVVFNKLMSKSVNPLTVRIDTEERFILTINRLIDNLSYDTDAYKYGIRTNHIYLLSYYYNLLNINNTFYYYKKEGDIYSVNPHVNYFNENPDVLIFQNSNNISSSNINKRIIHEFKNIGNSEINFNEAKYKLDFIFLNNDFSYSTNNCGHAICALHYDEKQYIYDTTHTLNRINCSGYDNNLKIPCSLIKQDWINLKGCYKSNQCTFIKIDKEQLKTERNRYESLCFSDNLDNIIHVYVKI</sequence>
<evidence type="ECO:0000313" key="1">
    <source>
        <dbReference type="EMBL" id="QHT17668.1"/>
    </source>
</evidence>
<organism evidence="1">
    <name type="scientific">viral metagenome</name>
    <dbReference type="NCBI Taxonomy" id="1070528"/>
    <lineage>
        <taxon>unclassified sequences</taxon>
        <taxon>metagenomes</taxon>
        <taxon>organismal metagenomes</taxon>
    </lineage>
</organism>